<evidence type="ECO:0000313" key="5">
    <source>
        <dbReference type="WBParaSite" id="DME_0000743301-mRNA-1"/>
    </source>
</evidence>
<dbReference type="SUPFAM" id="SSF56281">
    <property type="entry name" value="Metallo-hydrolase/oxidoreductase"/>
    <property type="match status" value="1"/>
</dbReference>
<organism evidence="3 5">
    <name type="scientific">Dracunculus medinensis</name>
    <name type="common">Guinea worm</name>
    <dbReference type="NCBI Taxonomy" id="318479"/>
    <lineage>
        <taxon>Eukaryota</taxon>
        <taxon>Metazoa</taxon>
        <taxon>Ecdysozoa</taxon>
        <taxon>Nematoda</taxon>
        <taxon>Chromadorea</taxon>
        <taxon>Rhabditida</taxon>
        <taxon>Spirurina</taxon>
        <taxon>Dracunculoidea</taxon>
        <taxon>Dracunculidae</taxon>
        <taxon>Dracunculus</taxon>
    </lineage>
</organism>
<proteinExistence type="predicted"/>
<dbReference type="EMBL" id="UYYG01001199">
    <property type="protein sequence ID" value="VDN60029.1"/>
    <property type="molecule type" value="Genomic_DNA"/>
</dbReference>
<dbReference type="SMART" id="SM00849">
    <property type="entry name" value="Lactamase_B"/>
    <property type="match status" value="1"/>
</dbReference>
<feature type="domain" description="Metallo-beta-lactamase" evidence="1">
    <location>
        <begin position="24"/>
        <end position="182"/>
    </location>
</feature>
<dbReference type="AlphaFoldDB" id="A0A0N4UIK0"/>
<dbReference type="PANTHER" id="PTHR23200">
    <property type="entry name" value="METALLO-BETA-LACTAMASE DOMAIN-CONTAINING PROTEIN 1"/>
    <property type="match status" value="1"/>
</dbReference>
<dbReference type="OrthoDB" id="10250730at2759"/>
<dbReference type="InterPro" id="IPR001279">
    <property type="entry name" value="Metallo-B-lactamas"/>
</dbReference>
<reference evidence="5" key="1">
    <citation type="submission" date="2017-02" db="UniProtKB">
        <authorList>
            <consortium name="WormBaseParasite"/>
        </authorList>
    </citation>
    <scope>IDENTIFICATION</scope>
</reference>
<dbReference type="Gene3D" id="3.60.15.10">
    <property type="entry name" value="Ribonuclease Z/Hydroxyacylglutathione hydrolase-like"/>
    <property type="match status" value="1"/>
</dbReference>
<dbReference type="Pfam" id="PF00753">
    <property type="entry name" value="Lactamase_B"/>
    <property type="match status" value="1"/>
</dbReference>
<evidence type="ECO:0000313" key="3">
    <source>
        <dbReference type="Proteomes" id="UP000038040"/>
    </source>
</evidence>
<dbReference type="InterPro" id="IPR036866">
    <property type="entry name" value="RibonucZ/Hydroxyglut_hydro"/>
</dbReference>
<accession>A0A0N4UIK0</accession>
<keyword evidence="4" id="KW-1185">Reference proteome</keyword>
<dbReference type="Proteomes" id="UP000038040">
    <property type="component" value="Unplaced"/>
</dbReference>
<sequence length="195" mass="21707">MWEITQILVGYAKPSADSSSINASGSVTLISNETSKILVDCGSPWNGNELAKALNSRSLRCSDITDVVITHGHIDHCGNLSMFPRATIYMDNDQAEPNALYTNFEDNHLIADGVKILRTPGHTDHDLSVIVLNSNEEITVVAGDIFEDDKADDWQRNSRYPSRQQESRFRILQVANWIIPGHGKIFKNIPHGINH</sequence>
<protein>
    <submittedName>
        <fullName evidence="5">Lactamase_B domain-containing protein</fullName>
    </submittedName>
</protein>
<name>A0A0N4UIK0_DRAME</name>
<dbReference type="CDD" id="cd07711">
    <property type="entry name" value="MBLAC1-like_MBL-fold"/>
    <property type="match status" value="1"/>
</dbReference>
<dbReference type="WBParaSite" id="DME_0000743301-mRNA-1">
    <property type="protein sequence ID" value="DME_0000743301-mRNA-1"/>
    <property type="gene ID" value="DME_0000743301"/>
</dbReference>
<dbReference type="InterPro" id="IPR039344">
    <property type="entry name" value="MBLAC1"/>
</dbReference>
<reference evidence="2 4" key="2">
    <citation type="submission" date="2018-11" db="EMBL/GenBank/DDBJ databases">
        <authorList>
            <consortium name="Pathogen Informatics"/>
        </authorList>
    </citation>
    <scope>NUCLEOTIDE SEQUENCE [LARGE SCALE GENOMIC DNA]</scope>
</reference>
<evidence type="ECO:0000259" key="1">
    <source>
        <dbReference type="SMART" id="SM00849"/>
    </source>
</evidence>
<dbReference type="PANTHER" id="PTHR23200:SF35">
    <property type="entry name" value="METALLO-BETA-LACTAMASE DOMAIN-CONTAINING PROTEIN"/>
    <property type="match status" value="1"/>
</dbReference>
<dbReference type="Proteomes" id="UP000274756">
    <property type="component" value="Unassembled WGS sequence"/>
</dbReference>
<evidence type="ECO:0000313" key="2">
    <source>
        <dbReference type="EMBL" id="VDN60029.1"/>
    </source>
</evidence>
<gene>
    <name evidence="2" type="ORF">DME_LOCUS10002</name>
</gene>
<evidence type="ECO:0000313" key="4">
    <source>
        <dbReference type="Proteomes" id="UP000274756"/>
    </source>
</evidence>